<dbReference type="RefSeq" id="XP_013404837.2">
    <property type="nucleotide sequence ID" value="XM_013549383.2"/>
</dbReference>
<gene>
    <name evidence="12 13" type="primary">LOC106169772</name>
</gene>
<organism evidence="11 13">
    <name type="scientific">Lingula anatina</name>
    <name type="common">Brachiopod</name>
    <name type="synonym">Lingula unguis</name>
    <dbReference type="NCBI Taxonomy" id="7574"/>
    <lineage>
        <taxon>Eukaryota</taxon>
        <taxon>Metazoa</taxon>
        <taxon>Spiralia</taxon>
        <taxon>Lophotrochozoa</taxon>
        <taxon>Brachiopoda</taxon>
        <taxon>Linguliformea</taxon>
        <taxon>Lingulata</taxon>
        <taxon>Lingulida</taxon>
        <taxon>Linguloidea</taxon>
        <taxon>Lingulidae</taxon>
        <taxon>Lingula</taxon>
    </lineage>
</organism>
<dbReference type="STRING" id="7574.A0A1S3J346"/>
<evidence type="ECO:0000256" key="6">
    <source>
        <dbReference type="ARBA" id="ARBA00036820"/>
    </source>
</evidence>
<evidence type="ECO:0000313" key="11">
    <source>
        <dbReference type="Proteomes" id="UP000085678"/>
    </source>
</evidence>
<dbReference type="InterPro" id="IPR050249">
    <property type="entry name" value="Pseudomonas-type_ThrB"/>
</dbReference>
<keyword evidence="11" id="KW-1185">Reference proteome</keyword>
<dbReference type="PANTHER" id="PTHR21064:SF1">
    <property type="entry name" value="HYDROXYLYSINE KINASE"/>
    <property type="match status" value="1"/>
</dbReference>
<comment type="subcellular location">
    <subcellularLocation>
        <location evidence="1">Cytoplasm</location>
    </subcellularLocation>
</comment>
<dbReference type="FunFam" id="3.90.1200.10:FF:000007">
    <property type="entry name" value="hydroxylysine kinase isoform X1"/>
    <property type="match status" value="1"/>
</dbReference>
<feature type="domain" description="Aminoglycoside phosphotransferase" evidence="10">
    <location>
        <begin position="67"/>
        <end position="317"/>
    </location>
</feature>
<evidence type="ECO:0000313" key="13">
    <source>
        <dbReference type="RefSeq" id="XP_013404837.2"/>
    </source>
</evidence>
<evidence type="ECO:0000313" key="12">
    <source>
        <dbReference type="RefSeq" id="XP_013404836.2"/>
    </source>
</evidence>
<keyword evidence="4" id="KW-0808">Transferase</keyword>
<comment type="catalytic activity">
    <reaction evidence="6">
        <text>(5R)-5-hydroxy-L-lysine + GTP = (5R)-5-phosphooxy-L-lysine + GDP + H(+)</text>
        <dbReference type="Rhea" id="RHEA:19049"/>
        <dbReference type="ChEBI" id="CHEBI:15378"/>
        <dbReference type="ChEBI" id="CHEBI:37565"/>
        <dbReference type="ChEBI" id="CHEBI:57882"/>
        <dbReference type="ChEBI" id="CHEBI:58189"/>
        <dbReference type="ChEBI" id="CHEBI:58357"/>
        <dbReference type="EC" id="2.7.1.81"/>
    </reaction>
</comment>
<dbReference type="RefSeq" id="XP_013404836.2">
    <property type="nucleotide sequence ID" value="XM_013549382.2"/>
</dbReference>
<evidence type="ECO:0000256" key="4">
    <source>
        <dbReference type="ARBA" id="ARBA00022679"/>
    </source>
</evidence>
<accession>A0A1S3J3J1</accession>
<comment type="function">
    <text evidence="7">Catalyzes the GTP-dependent phosphorylation of 5-hydroxy-L-lysine.</text>
</comment>
<evidence type="ECO:0000256" key="2">
    <source>
        <dbReference type="ARBA" id="ARBA00006219"/>
    </source>
</evidence>
<evidence type="ECO:0000256" key="3">
    <source>
        <dbReference type="ARBA" id="ARBA00022490"/>
    </source>
</evidence>
<keyword evidence="3" id="KW-0963">Cytoplasm</keyword>
<evidence type="ECO:0000256" key="7">
    <source>
        <dbReference type="ARBA" id="ARBA00037368"/>
    </source>
</evidence>
<dbReference type="InterPro" id="IPR011009">
    <property type="entry name" value="Kinase-like_dom_sf"/>
</dbReference>
<evidence type="ECO:0000259" key="10">
    <source>
        <dbReference type="Pfam" id="PF01636"/>
    </source>
</evidence>
<dbReference type="GO" id="GO:0005737">
    <property type="term" value="C:cytoplasm"/>
    <property type="evidence" value="ECO:0007669"/>
    <property type="project" value="UniProtKB-SubCell"/>
</dbReference>
<dbReference type="GeneID" id="106169772"/>
<evidence type="ECO:0000256" key="5">
    <source>
        <dbReference type="ARBA" id="ARBA00022777"/>
    </source>
</evidence>
<reference evidence="12 13" key="1">
    <citation type="submission" date="2025-04" db="UniProtKB">
        <authorList>
            <consortium name="RefSeq"/>
        </authorList>
    </citation>
    <scope>IDENTIFICATION</scope>
    <source>
        <tissue evidence="12 13">Gonads</tissue>
    </source>
</reference>
<dbReference type="AlphaFoldDB" id="A0A1S3J346"/>
<sequence>MEEKGPSERIVRPYVPDAVATRLVTTLYGLTPTSLHKMNSYDDQNFHVNVQPSSTNQFIPEVWPHGYVLKILNAIDSEEPQHMDGQTELLKHLNGKKIKVNDEEMQFPVPVKNIHGKYWSKEKLHSQLDENLKETKDIPYDYYIVRLLLFVPGKILFQVPYTPSILFEAGMLCGEMNKALEDFWHPSYGKRDLLWRMDNLPKLSELVHVFEDEQKRRIISEVIDAFKTEVLDSLMDLSKGIVHGDFNEQNILTRKRQTEDEVEVTYNVCGVIDVGDSHYGCYAFEVAIGMAYMMIESKVIDPLLAGGHFLAGYLQVRQLTSKEMDVLWICVAARLAQSLTYGWDGYLKDKRNTYLLVTQESGWRIMDKLWATSKADLNTKWKAVIDSYH</sequence>
<dbReference type="OrthoDB" id="9973935at2759"/>
<evidence type="ECO:0000256" key="1">
    <source>
        <dbReference type="ARBA" id="ARBA00004496"/>
    </source>
</evidence>
<name>A0A1S3J346_LINAN</name>
<dbReference type="SUPFAM" id="SSF56112">
    <property type="entry name" value="Protein kinase-like (PK-like)"/>
    <property type="match status" value="1"/>
</dbReference>
<dbReference type="Pfam" id="PF01636">
    <property type="entry name" value="APH"/>
    <property type="match status" value="1"/>
</dbReference>
<proteinExistence type="inferred from homology"/>
<dbReference type="Proteomes" id="UP000085678">
    <property type="component" value="Unplaced"/>
</dbReference>
<dbReference type="KEGG" id="lak:106169772"/>
<evidence type="ECO:0000256" key="9">
    <source>
        <dbReference type="ARBA" id="ARBA00040505"/>
    </source>
</evidence>
<dbReference type="Gene3D" id="3.90.1200.10">
    <property type="match status" value="1"/>
</dbReference>
<dbReference type="InterPro" id="IPR002575">
    <property type="entry name" value="Aminoglycoside_PTrfase"/>
</dbReference>
<dbReference type="PANTHER" id="PTHR21064">
    <property type="entry name" value="AMINOGLYCOSIDE PHOSPHOTRANSFERASE DOMAIN-CONTAINING PROTEIN-RELATED"/>
    <property type="match status" value="1"/>
</dbReference>
<evidence type="ECO:0000256" key="8">
    <source>
        <dbReference type="ARBA" id="ARBA00038873"/>
    </source>
</evidence>
<comment type="similarity">
    <text evidence="2">Belongs to the aminoglycoside phosphotransferase family.</text>
</comment>
<accession>A0A1S3J346</accession>
<protein>
    <recommendedName>
        <fullName evidence="9">Hydroxylysine kinase</fullName>
        <ecNumber evidence="8">2.7.1.81</ecNumber>
    </recommendedName>
</protein>
<dbReference type="GO" id="GO:0047992">
    <property type="term" value="F:hydroxylysine kinase activity"/>
    <property type="evidence" value="ECO:0007669"/>
    <property type="project" value="UniProtKB-EC"/>
</dbReference>
<dbReference type="OMA" id="EFLTRIM"/>
<dbReference type="EC" id="2.7.1.81" evidence="8"/>
<keyword evidence="5 12" id="KW-0418">Kinase</keyword>